<reference evidence="2" key="1">
    <citation type="submission" date="2016-11" db="EMBL/GenBank/DDBJ databases">
        <title>Dehalogenimonas formicexedens sp. nov., a chlorinated alkane respiring bacterium isolated from contaminated groundwater.</title>
        <authorList>
            <person name="Key T.A."/>
            <person name="Bowman K.S."/>
            <person name="Lee I."/>
            <person name="Chun J."/>
            <person name="Albuquerque L."/>
            <person name="da Costa M.S."/>
            <person name="Rainey F.A."/>
            <person name="Moe W.M."/>
        </authorList>
    </citation>
    <scope>NUCLEOTIDE SEQUENCE [LARGE SCALE GENOMIC DNA]</scope>
    <source>
        <strain evidence="2">NSZ-14</strain>
    </source>
</reference>
<dbReference type="Pfam" id="PF03692">
    <property type="entry name" value="CxxCxxCC"/>
    <property type="match status" value="1"/>
</dbReference>
<dbReference type="AlphaFoldDB" id="A0A1P8F6F9"/>
<dbReference type="KEGG" id="dfo:Dform_00698"/>
<keyword evidence="2" id="KW-1185">Reference proteome</keyword>
<dbReference type="PANTHER" id="PTHR35866:SF1">
    <property type="entry name" value="YKGJ FAMILY CYSTEINE CLUSTER PROTEIN"/>
    <property type="match status" value="1"/>
</dbReference>
<dbReference type="EMBL" id="CP018258">
    <property type="protein sequence ID" value="APV44053.1"/>
    <property type="molecule type" value="Genomic_DNA"/>
</dbReference>
<evidence type="ECO:0000313" key="1">
    <source>
        <dbReference type="EMBL" id="APV44053.1"/>
    </source>
</evidence>
<dbReference type="OrthoDB" id="9810361at2"/>
<dbReference type="InterPro" id="IPR005358">
    <property type="entry name" value="Puta_zinc/iron-chelating_dom"/>
</dbReference>
<sequence>MAKVFENLGIADTDLSEARKIVTRHLNSDFGEKYERYIATVGAALLKVYPPARNFSPSELVDIVSITDIIGPESRAIMKRMKEACTGCGWCCSQTRRIVVDEADTIRISRKLKRKREDIFALDGKDWVIKQAHPCGWWNPKNGRCQIYGERPRTCRVWPLGINELNQQTVQAVAQCNYAVMVLANKVIWMLQSAEKAAGAQVQPG</sequence>
<gene>
    <name evidence="1" type="ORF">Dform_00698</name>
</gene>
<organism evidence="1 2">
    <name type="scientific">Dehalogenimonas formicexedens</name>
    <dbReference type="NCBI Taxonomy" id="1839801"/>
    <lineage>
        <taxon>Bacteria</taxon>
        <taxon>Bacillati</taxon>
        <taxon>Chloroflexota</taxon>
        <taxon>Dehalococcoidia</taxon>
        <taxon>Dehalococcoidales</taxon>
        <taxon>Dehalococcoidaceae</taxon>
        <taxon>Dehalogenimonas</taxon>
    </lineage>
</organism>
<dbReference type="STRING" id="1839801.Dform_00698"/>
<dbReference type="PANTHER" id="PTHR35866">
    <property type="entry name" value="PUTATIVE-RELATED"/>
    <property type="match status" value="1"/>
</dbReference>
<accession>A0A1P8F6F9</accession>
<protein>
    <submittedName>
        <fullName evidence="1">Uncharacterized protein</fullName>
    </submittedName>
</protein>
<dbReference type="RefSeq" id="WP_076003786.1">
    <property type="nucleotide sequence ID" value="NZ_CP018258.1"/>
</dbReference>
<proteinExistence type="predicted"/>
<name>A0A1P8F6F9_9CHLR</name>
<dbReference type="Proteomes" id="UP000185934">
    <property type="component" value="Chromosome"/>
</dbReference>
<evidence type="ECO:0000313" key="2">
    <source>
        <dbReference type="Proteomes" id="UP000185934"/>
    </source>
</evidence>